<dbReference type="InterPro" id="IPR030960">
    <property type="entry name" value="DHQS/DOIS_N"/>
</dbReference>
<evidence type="ECO:0000256" key="4">
    <source>
        <dbReference type="ARBA" id="ARBA00023141"/>
    </source>
</evidence>
<evidence type="ECO:0000256" key="2">
    <source>
        <dbReference type="ARBA" id="ARBA00022605"/>
    </source>
</evidence>
<evidence type="ECO:0000313" key="9">
    <source>
        <dbReference type="Proteomes" id="UP001598112"/>
    </source>
</evidence>
<comment type="cofactor">
    <cofactor evidence="1">
        <name>NAD(+)</name>
        <dbReference type="ChEBI" id="CHEBI:57540"/>
    </cofactor>
</comment>
<comment type="caution">
    <text evidence="8">The sequence shown here is derived from an EMBL/GenBank/DDBJ whole genome shotgun (WGS) entry which is preliminary data.</text>
</comment>
<dbReference type="EC" id="4.2.3.4" evidence="8"/>
<evidence type="ECO:0000313" key="8">
    <source>
        <dbReference type="EMBL" id="MFD3294273.1"/>
    </source>
</evidence>
<dbReference type="Pfam" id="PF24621">
    <property type="entry name" value="DHQS_C"/>
    <property type="match status" value="1"/>
</dbReference>
<name>A0ABW6D7U1_9BACT</name>
<dbReference type="PANTHER" id="PTHR43622">
    <property type="entry name" value="3-DEHYDROQUINATE SYNTHASE"/>
    <property type="match status" value="1"/>
</dbReference>
<keyword evidence="4" id="KW-0057">Aromatic amino acid biosynthesis</keyword>
<dbReference type="InterPro" id="IPR056179">
    <property type="entry name" value="DHQS_C"/>
</dbReference>
<evidence type="ECO:0000256" key="5">
    <source>
        <dbReference type="ARBA" id="ARBA00023239"/>
    </source>
</evidence>
<dbReference type="Gene3D" id="1.20.1090.10">
    <property type="entry name" value="Dehydroquinate synthase-like - alpha domain"/>
    <property type="match status" value="1"/>
</dbReference>
<dbReference type="CDD" id="cd08198">
    <property type="entry name" value="DHQS-like"/>
    <property type="match status" value="1"/>
</dbReference>
<dbReference type="PANTHER" id="PTHR43622:SF7">
    <property type="entry name" value="3-DEHYDROQUINATE SYNTHASE, CHLOROPLASTIC"/>
    <property type="match status" value="1"/>
</dbReference>
<evidence type="ECO:0000256" key="1">
    <source>
        <dbReference type="ARBA" id="ARBA00001911"/>
    </source>
</evidence>
<evidence type="ECO:0000259" key="6">
    <source>
        <dbReference type="Pfam" id="PF01761"/>
    </source>
</evidence>
<dbReference type="SUPFAM" id="SSF56796">
    <property type="entry name" value="Dehydroquinate synthase-like"/>
    <property type="match status" value="1"/>
</dbReference>
<keyword evidence="3" id="KW-0520">NAD</keyword>
<protein>
    <submittedName>
        <fullName evidence="8">3-dehydroquinate synthase</fullName>
        <ecNumber evidence="8">4.2.3.4</ecNumber>
    </submittedName>
</protein>
<reference evidence="8 9" key="1">
    <citation type="submission" date="2024-03" db="EMBL/GenBank/DDBJ databases">
        <title>Aquirufa genome sequencing.</title>
        <authorList>
            <person name="Pitt A."/>
            <person name="Hahn M.W."/>
        </authorList>
    </citation>
    <scope>NUCLEOTIDE SEQUENCE [LARGE SCALE GENOMIC DNA]</scope>
    <source>
        <strain evidence="8 9">KTFRIE-69F</strain>
    </source>
</reference>
<feature type="domain" description="3-dehydroquinate synthase N-terminal" evidence="6">
    <location>
        <begin position="82"/>
        <end position="195"/>
    </location>
</feature>
<dbReference type="Gene3D" id="3.40.50.1970">
    <property type="match status" value="1"/>
</dbReference>
<dbReference type="RefSeq" id="WP_377979461.1">
    <property type="nucleotide sequence ID" value="NZ_JBBKXY010000003.1"/>
</dbReference>
<dbReference type="Pfam" id="PF01761">
    <property type="entry name" value="DHQ_synthase"/>
    <property type="match status" value="1"/>
</dbReference>
<dbReference type="EMBL" id="JBBKXY010000003">
    <property type="protein sequence ID" value="MFD3294273.1"/>
    <property type="molecule type" value="Genomic_DNA"/>
</dbReference>
<sequence length="381" mass="42863">MQSLKQHFQVPYSYEVFFTERLFAPENRVFADFVQNFGNPSFRKKILFVLDKGITDIQTDLTAEIVHYFQKHSPADLAPEILVLPGGEVCKNDPRFYEEVIRALDEHGIDRHSFVACIGGGAFLDMAGYAAAISHRGVKFIRIPTTVLSQNDSGVGVKNSVNYLGKKNFLGTFAPPVAVFNDYSFLESLGERDWRSGIAEAVKVSLIKDLRFFTWLESTADAMNQRDKSVMIEQIYRCASLHMQHIASGDPFELGSARPLDFGHWAAHKLEYLSDFKIRHGEAVAIGIALDSVYSHLIGHLTKEDVDRIIELLKKLGFAIFHPALAENDKINLTNGLNEFREHLGGQLTITLLEKVGKGVEVHEMDFDLIKKSVDYLEQIA</sequence>
<proteinExistence type="predicted"/>
<feature type="domain" description="3-dehydroquinate synthase C-terminal" evidence="7">
    <location>
        <begin position="197"/>
        <end position="323"/>
    </location>
</feature>
<dbReference type="NCBIfam" id="NF004852">
    <property type="entry name" value="PRK06203.1"/>
    <property type="match status" value="1"/>
</dbReference>
<keyword evidence="9" id="KW-1185">Reference proteome</keyword>
<organism evidence="8 9">
    <name type="scientific">Aquirufa originis</name>
    <dbReference type="NCBI Taxonomy" id="3096514"/>
    <lineage>
        <taxon>Bacteria</taxon>
        <taxon>Pseudomonadati</taxon>
        <taxon>Bacteroidota</taxon>
        <taxon>Cytophagia</taxon>
        <taxon>Cytophagales</taxon>
        <taxon>Flectobacillaceae</taxon>
        <taxon>Aquirufa</taxon>
    </lineage>
</organism>
<accession>A0ABW6D7U1</accession>
<dbReference type="Proteomes" id="UP001598112">
    <property type="component" value="Unassembled WGS sequence"/>
</dbReference>
<dbReference type="GO" id="GO:0003856">
    <property type="term" value="F:3-dehydroquinate synthase activity"/>
    <property type="evidence" value="ECO:0007669"/>
    <property type="project" value="UniProtKB-EC"/>
</dbReference>
<dbReference type="InterPro" id="IPR050071">
    <property type="entry name" value="Dehydroquinate_synthase"/>
</dbReference>
<keyword evidence="2" id="KW-0028">Amino-acid biosynthesis</keyword>
<gene>
    <name evidence="8" type="ORF">SKC35_11280</name>
</gene>
<keyword evidence="5 8" id="KW-0456">Lyase</keyword>
<evidence type="ECO:0000256" key="3">
    <source>
        <dbReference type="ARBA" id="ARBA00023027"/>
    </source>
</evidence>
<evidence type="ECO:0000259" key="7">
    <source>
        <dbReference type="Pfam" id="PF24621"/>
    </source>
</evidence>